<dbReference type="Proteomes" id="UP000298030">
    <property type="component" value="Unassembled WGS sequence"/>
</dbReference>
<accession>A0A4Y7TRN2</accession>
<dbReference type="EMBL" id="QPFP01000006">
    <property type="protein sequence ID" value="TEB36209.1"/>
    <property type="molecule type" value="Genomic_DNA"/>
</dbReference>
<dbReference type="InterPro" id="IPR000210">
    <property type="entry name" value="BTB/POZ_dom"/>
</dbReference>
<organism evidence="3 4">
    <name type="scientific">Coprinellus micaceus</name>
    <name type="common">Glistening ink-cap mushroom</name>
    <name type="synonym">Coprinus micaceus</name>
    <dbReference type="NCBI Taxonomy" id="71717"/>
    <lineage>
        <taxon>Eukaryota</taxon>
        <taxon>Fungi</taxon>
        <taxon>Dikarya</taxon>
        <taxon>Basidiomycota</taxon>
        <taxon>Agaricomycotina</taxon>
        <taxon>Agaricomycetes</taxon>
        <taxon>Agaricomycetidae</taxon>
        <taxon>Agaricales</taxon>
        <taxon>Agaricineae</taxon>
        <taxon>Psathyrellaceae</taxon>
        <taxon>Coprinellus</taxon>
    </lineage>
</organism>
<feature type="domain" description="BTB" evidence="2">
    <location>
        <begin position="79"/>
        <end position="144"/>
    </location>
</feature>
<comment type="caution">
    <text evidence="3">The sequence shown here is derived from an EMBL/GenBank/DDBJ whole genome shotgun (WGS) entry which is preliminary data.</text>
</comment>
<gene>
    <name evidence="3" type="ORF">FA13DRAFT_1623871</name>
</gene>
<evidence type="ECO:0000256" key="1">
    <source>
        <dbReference type="SAM" id="MobiDB-lite"/>
    </source>
</evidence>
<protein>
    <recommendedName>
        <fullName evidence="2">BTB domain-containing protein</fullName>
    </recommendedName>
</protein>
<feature type="compositionally biased region" description="Low complexity" evidence="1">
    <location>
        <begin position="1"/>
        <end position="10"/>
    </location>
</feature>
<dbReference type="SUPFAM" id="SSF54695">
    <property type="entry name" value="POZ domain"/>
    <property type="match status" value="1"/>
</dbReference>
<reference evidence="3 4" key="1">
    <citation type="journal article" date="2019" name="Nat. Ecol. Evol.">
        <title>Megaphylogeny resolves global patterns of mushroom evolution.</title>
        <authorList>
            <person name="Varga T."/>
            <person name="Krizsan K."/>
            <person name="Foldi C."/>
            <person name="Dima B."/>
            <person name="Sanchez-Garcia M."/>
            <person name="Sanchez-Ramirez S."/>
            <person name="Szollosi G.J."/>
            <person name="Szarkandi J.G."/>
            <person name="Papp V."/>
            <person name="Albert L."/>
            <person name="Andreopoulos W."/>
            <person name="Angelini C."/>
            <person name="Antonin V."/>
            <person name="Barry K.W."/>
            <person name="Bougher N.L."/>
            <person name="Buchanan P."/>
            <person name="Buyck B."/>
            <person name="Bense V."/>
            <person name="Catcheside P."/>
            <person name="Chovatia M."/>
            <person name="Cooper J."/>
            <person name="Damon W."/>
            <person name="Desjardin D."/>
            <person name="Finy P."/>
            <person name="Geml J."/>
            <person name="Haridas S."/>
            <person name="Hughes K."/>
            <person name="Justo A."/>
            <person name="Karasinski D."/>
            <person name="Kautmanova I."/>
            <person name="Kiss B."/>
            <person name="Kocsube S."/>
            <person name="Kotiranta H."/>
            <person name="LaButti K.M."/>
            <person name="Lechner B.E."/>
            <person name="Liimatainen K."/>
            <person name="Lipzen A."/>
            <person name="Lukacs Z."/>
            <person name="Mihaltcheva S."/>
            <person name="Morgado L.N."/>
            <person name="Niskanen T."/>
            <person name="Noordeloos M.E."/>
            <person name="Ohm R.A."/>
            <person name="Ortiz-Santana B."/>
            <person name="Ovrebo C."/>
            <person name="Racz N."/>
            <person name="Riley R."/>
            <person name="Savchenko A."/>
            <person name="Shiryaev A."/>
            <person name="Soop K."/>
            <person name="Spirin V."/>
            <person name="Szebenyi C."/>
            <person name="Tomsovsky M."/>
            <person name="Tulloss R.E."/>
            <person name="Uehling J."/>
            <person name="Grigoriev I.V."/>
            <person name="Vagvolgyi C."/>
            <person name="Papp T."/>
            <person name="Martin F.M."/>
            <person name="Miettinen O."/>
            <person name="Hibbett D.S."/>
            <person name="Nagy L.G."/>
        </authorList>
    </citation>
    <scope>NUCLEOTIDE SEQUENCE [LARGE SCALE GENOMIC DNA]</scope>
    <source>
        <strain evidence="3 4">FP101781</strain>
    </source>
</reference>
<dbReference type="Gene3D" id="3.30.710.10">
    <property type="entry name" value="Potassium Channel Kv1.1, Chain A"/>
    <property type="match status" value="1"/>
</dbReference>
<keyword evidence="4" id="KW-1185">Reference proteome</keyword>
<dbReference type="OrthoDB" id="6359943at2759"/>
<feature type="region of interest" description="Disordered" evidence="1">
    <location>
        <begin position="1"/>
        <end position="39"/>
    </location>
</feature>
<name>A0A4Y7TRN2_COPMI</name>
<dbReference type="InterPro" id="IPR011333">
    <property type="entry name" value="SKP1/BTB/POZ_sf"/>
</dbReference>
<evidence type="ECO:0000313" key="4">
    <source>
        <dbReference type="Proteomes" id="UP000298030"/>
    </source>
</evidence>
<dbReference type="PANTHER" id="PTHR47369:SF2">
    <property type="entry name" value="BTB_POZ DOMAIN-CONTAINING PROTEIN 2"/>
    <property type="match status" value="1"/>
</dbReference>
<dbReference type="PROSITE" id="PS50097">
    <property type="entry name" value="BTB"/>
    <property type="match status" value="1"/>
</dbReference>
<evidence type="ECO:0000259" key="2">
    <source>
        <dbReference type="PROSITE" id="PS50097"/>
    </source>
</evidence>
<dbReference type="AlphaFoldDB" id="A0A4Y7TRN2"/>
<dbReference type="PANTHER" id="PTHR47369">
    <property type="entry name" value="BTB/POZ DOMAIN-CONTAINING PROTEIN"/>
    <property type="match status" value="1"/>
</dbReference>
<evidence type="ECO:0000313" key="3">
    <source>
        <dbReference type="EMBL" id="TEB36209.1"/>
    </source>
</evidence>
<proteinExistence type="predicted"/>
<sequence length="342" mass="37136">MSSAASSSGSVNGRVPLSNGTSSHGEVGPSSAPFHAPNGAPYPVTHYPATNGYSNLYQPSHNEQTINHLYHAFQTGNYADTTLHVHQNAYRLHAVILSRSPYLAHSMSTSPQTTGQRVIYVNLEQEPEVTQEGFAIALGYLYSSISLSLIQPENARGVLAAGCLLGGMDDLCQYTYEVCRRSLSVENIGSWLQFVESGPQPSANGAASPNAVPTVFGHYAQRLREDVFHFLVVTLPEVLEVRQQNPQPDAASGTTGRDVLLQVYAQVPFETFKTAVESPTFNIGSDQARFKFAKDAIELRKRGIARGNGEETVVLAFGSNFGGSAVHVTRKLRKRPLWKVNS</sequence>